<comment type="subunit">
    <text evidence="5">Homodimer.</text>
</comment>
<dbReference type="GO" id="GO:0008652">
    <property type="term" value="P:amino acid biosynthetic process"/>
    <property type="evidence" value="ECO:0007669"/>
    <property type="project" value="UniProtKB-KW"/>
</dbReference>
<evidence type="ECO:0000256" key="5">
    <source>
        <dbReference type="HAMAP-Rule" id="MF_00214"/>
    </source>
</evidence>
<dbReference type="SUPFAM" id="SSF51569">
    <property type="entry name" value="Aldolase"/>
    <property type="match status" value="1"/>
</dbReference>
<comment type="caution">
    <text evidence="6">The sequence shown here is derived from an EMBL/GenBank/DDBJ whole genome shotgun (WGS) entry which is preliminary data.</text>
</comment>
<comment type="catalytic activity">
    <reaction evidence="1 5">
        <text>3-dehydroquinate = 3-dehydroshikimate + H2O</text>
        <dbReference type="Rhea" id="RHEA:21096"/>
        <dbReference type="ChEBI" id="CHEBI:15377"/>
        <dbReference type="ChEBI" id="CHEBI:16630"/>
        <dbReference type="ChEBI" id="CHEBI:32364"/>
        <dbReference type="EC" id="4.2.1.10"/>
    </reaction>
</comment>
<comment type="function">
    <text evidence="5">Involved in the third step of the chorismate pathway, which leads to the biosynthesis of aromatic amino acids. Catalyzes the cis-dehydration of 3-dehydroquinate (DHQ) and introduces the first double bond of the aromatic ring to yield 3-dehydroshikimate.</text>
</comment>
<organism evidence="6 7">
    <name type="scientific">Paenibacillus silvae</name>
    <dbReference type="NCBI Taxonomy" id="1325358"/>
    <lineage>
        <taxon>Bacteria</taxon>
        <taxon>Bacillati</taxon>
        <taxon>Bacillota</taxon>
        <taxon>Bacilli</taxon>
        <taxon>Bacillales</taxon>
        <taxon>Paenibacillaceae</taxon>
        <taxon>Paenibacillus</taxon>
    </lineage>
</organism>
<keyword evidence="2 5" id="KW-0057">Aromatic amino acid biosynthesis</keyword>
<feature type="binding site" evidence="5">
    <location>
        <position position="237"/>
    </location>
    <ligand>
        <name>3-dehydroquinate</name>
        <dbReference type="ChEBI" id="CHEBI:32364"/>
    </ligand>
</feature>
<feature type="binding site" evidence="5">
    <location>
        <position position="87"/>
    </location>
    <ligand>
        <name>3-dehydroquinate</name>
        <dbReference type="ChEBI" id="CHEBI:32364"/>
    </ligand>
</feature>
<dbReference type="AlphaFoldDB" id="A0A2W6QHE2"/>
<accession>A0A2W6QHE2</accession>
<dbReference type="HAMAP" id="MF_00214">
    <property type="entry name" value="AroD"/>
    <property type="match status" value="1"/>
</dbReference>
<dbReference type="PROSITE" id="PS01028">
    <property type="entry name" value="DEHYDROQUINASE_I"/>
    <property type="match status" value="1"/>
</dbReference>
<dbReference type="UniPathway" id="UPA00053">
    <property type="reaction ID" value="UER00086"/>
</dbReference>
<dbReference type="FunFam" id="3.20.20.70:FF:000047">
    <property type="entry name" value="3-dehydroquinate dehydratase"/>
    <property type="match status" value="1"/>
</dbReference>
<dbReference type="InterPro" id="IPR013785">
    <property type="entry name" value="Aldolase_TIM"/>
</dbReference>
<feature type="binding site" evidence="5">
    <location>
        <begin position="48"/>
        <end position="50"/>
    </location>
    <ligand>
        <name>3-dehydroquinate</name>
        <dbReference type="ChEBI" id="CHEBI:32364"/>
    </ligand>
</feature>
<comment type="similarity">
    <text evidence="5">Belongs to the type-I 3-dehydroquinase family.</text>
</comment>
<dbReference type="InterPro" id="IPR018508">
    <property type="entry name" value="3-dehydroquinate_DH_AS"/>
</dbReference>
<protein>
    <recommendedName>
        <fullName evidence="5">3-dehydroquinate dehydratase</fullName>
        <shortName evidence="5">3-dehydroquinase</shortName>
        <ecNumber evidence="5">4.2.1.10</ecNumber>
    </recommendedName>
    <alternativeName>
        <fullName evidence="5">Type I DHQase</fullName>
    </alternativeName>
    <alternativeName>
        <fullName evidence="5">Type I dehydroquinase</fullName>
        <shortName evidence="5">DHQ1</shortName>
    </alternativeName>
</protein>
<dbReference type="InterPro" id="IPR050146">
    <property type="entry name" value="Type-I_3-dehydroquinase"/>
</dbReference>
<dbReference type="Gene3D" id="3.20.20.70">
    <property type="entry name" value="Aldolase class I"/>
    <property type="match status" value="1"/>
</dbReference>
<evidence type="ECO:0000256" key="4">
    <source>
        <dbReference type="ARBA" id="ARBA00023270"/>
    </source>
</evidence>
<keyword evidence="4 5" id="KW-0704">Schiff base</keyword>
<evidence type="ECO:0000313" key="6">
    <source>
        <dbReference type="EMBL" id="PZT56593.1"/>
    </source>
</evidence>
<evidence type="ECO:0000256" key="2">
    <source>
        <dbReference type="ARBA" id="ARBA00023141"/>
    </source>
</evidence>
<feature type="binding site" evidence="5">
    <location>
        <position position="218"/>
    </location>
    <ligand>
        <name>3-dehydroquinate</name>
        <dbReference type="ChEBI" id="CHEBI:32364"/>
    </ligand>
</feature>
<dbReference type="NCBIfam" id="TIGR01093">
    <property type="entry name" value="aroD"/>
    <property type="match status" value="1"/>
</dbReference>
<dbReference type="EMBL" id="QKWW01000017">
    <property type="protein sequence ID" value="PZT56593.1"/>
    <property type="molecule type" value="Genomic_DNA"/>
</dbReference>
<gene>
    <name evidence="5" type="primary">aroD</name>
    <name evidence="6" type="ORF">DN757_05985</name>
</gene>
<name>A0A2W6QHE2_9BACL</name>
<feature type="binding site" evidence="5">
    <location>
        <position position="241"/>
    </location>
    <ligand>
        <name>3-dehydroquinate</name>
        <dbReference type="ChEBI" id="CHEBI:32364"/>
    </ligand>
</feature>
<dbReference type="GO" id="GO:0003855">
    <property type="term" value="F:3-dehydroquinate dehydratase activity"/>
    <property type="evidence" value="ECO:0007669"/>
    <property type="project" value="UniProtKB-UniRule"/>
</dbReference>
<dbReference type="GO" id="GO:0046279">
    <property type="term" value="P:3,4-dihydroxybenzoate biosynthetic process"/>
    <property type="evidence" value="ECO:0007669"/>
    <property type="project" value="TreeGrafter"/>
</dbReference>
<dbReference type="Pfam" id="PF01487">
    <property type="entry name" value="DHquinase_I"/>
    <property type="match status" value="1"/>
</dbReference>
<dbReference type="GO" id="GO:0009073">
    <property type="term" value="P:aromatic amino acid family biosynthetic process"/>
    <property type="evidence" value="ECO:0007669"/>
    <property type="project" value="UniProtKB-KW"/>
</dbReference>
<comment type="caution">
    <text evidence="5">Lacks conserved residue(s) required for the propagation of feature annotation.</text>
</comment>
<dbReference type="CDD" id="cd00502">
    <property type="entry name" value="DHQase_I"/>
    <property type="match status" value="1"/>
</dbReference>
<feature type="active site" description="Schiff-base intermediate with substrate" evidence="5">
    <location>
        <position position="175"/>
    </location>
</feature>
<dbReference type="PANTHER" id="PTHR43699:SF1">
    <property type="entry name" value="3-DEHYDROQUINATE DEHYDRATASE"/>
    <property type="match status" value="1"/>
</dbReference>
<keyword evidence="3 5" id="KW-0456">Lyase</keyword>
<keyword evidence="5" id="KW-0028">Amino-acid biosynthesis</keyword>
<reference evidence="6 7" key="1">
    <citation type="submission" date="2018-06" db="EMBL/GenBank/DDBJ databases">
        <title>Isolation of heavy metals resistant Paenibacillus silvae NC2 from Gold-Copper mine in ZiJin, China.</title>
        <authorList>
            <person name="Xu J."/>
            <person name="Mazhar H.S."/>
            <person name="Rensing C."/>
        </authorList>
    </citation>
    <scope>NUCLEOTIDE SEQUENCE [LARGE SCALE GENOMIC DNA]</scope>
    <source>
        <strain evidence="6 7">NC2</strain>
    </source>
</reference>
<feature type="active site" description="Proton donor/acceptor" evidence="5">
    <location>
        <position position="148"/>
    </location>
</feature>
<dbReference type="EC" id="4.2.1.10" evidence="5"/>
<evidence type="ECO:0000256" key="3">
    <source>
        <dbReference type="ARBA" id="ARBA00023239"/>
    </source>
</evidence>
<evidence type="ECO:0000313" key="7">
    <source>
        <dbReference type="Proteomes" id="UP000249204"/>
    </source>
</evidence>
<evidence type="ECO:0000256" key="1">
    <source>
        <dbReference type="ARBA" id="ARBA00001864"/>
    </source>
</evidence>
<dbReference type="InterPro" id="IPR001381">
    <property type="entry name" value="DHquinase_I"/>
</dbReference>
<dbReference type="PANTHER" id="PTHR43699">
    <property type="entry name" value="3-DEHYDROQUINATE DEHYDRATASE"/>
    <property type="match status" value="1"/>
</dbReference>
<proteinExistence type="inferred from homology"/>
<sequence length="259" mass="28719">MDMYCVQVREVVIGEGKPKICVPLVARTIDELVREAEVVAQLEPDLVEWRVDFLESLENGFDLTVIFDNLKTIRNKLGNLPLIFTFRTAREGGEREISPEQYVQLNMEALTSGYADLIDVELFSPEADVSTLIQSAHQYGVKVILSNHDFDKTPRKAELINRLRKAQELGGDLPKIAVMPQSTADVLTLLQATWEMNELYADRPIITMSMAGKGVISRLSGEIFGSAVTFGSAGKASAPGQVAVAELRQMLELLHQSQQ</sequence>
<comment type="pathway">
    <text evidence="5">Metabolic intermediate biosynthesis; chorismate biosynthesis; chorismate from D-erythrose 4-phosphate and phosphoenolpyruvate: step 3/7.</text>
</comment>
<dbReference type="Proteomes" id="UP000249204">
    <property type="component" value="Unassembled WGS sequence"/>
</dbReference>
<dbReference type="GO" id="GO:0009423">
    <property type="term" value="P:chorismate biosynthetic process"/>
    <property type="evidence" value="ECO:0007669"/>
    <property type="project" value="UniProtKB-UniRule"/>
</dbReference>